<keyword evidence="4" id="KW-1185">Reference proteome</keyword>
<keyword evidence="2" id="KW-0472">Membrane</keyword>
<protein>
    <submittedName>
        <fullName evidence="3">Uncharacterized protein</fullName>
    </submittedName>
</protein>
<feature type="compositionally biased region" description="Pro residues" evidence="1">
    <location>
        <begin position="119"/>
        <end position="141"/>
    </location>
</feature>
<organism evidence="3 4">
    <name type="scientific">Phialophora macrospora</name>
    <dbReference type="NCBI Taxonomy" id="1851006"/>
    <lineage>
        <taxon>Eukaryota</taxon>
        <taxon>Fungi</taxon>
        <taxon>Dikarya</taxon>
        <taxon>Ascomycota</taxon>
        <taxon>Pezizomycotina</taxon>
        <taxon>Eurotiomycetes</taxon>
        <taxon>Chaetothyriomycetidae</taxon>
        <taxon>Chaetothyriales</taxon>
        <taxon>Herpotrichiellaceae</taxon>
        <taxon>Phialophora</taxon>
    </lineage>
</organism>
<gene>
    <name evidence="3" type="ORF">PV04_03498</name>
</gene>
<keyword evidence="2" id="KW-0812">Transmembrane</keyword>
<dbReference type="EMBL" id="KN846957">
    <property type="protein sequence ID" value="KIW71316.1"/>
    <property type="molecule type" value="Genomic_DNA"/>
</dbReference>
<feature type="compositionally biased region" description="Pro residues" evidence="1">
    <location>
        <begin position="151"/>
        <end position="171"/>
    </location>
</feature>
<feature type="region of interest" description="Disordered" evidence="1">
    <location>
        <begin position="45"/>
        <end position="200"/>
    </location>
</feature>
<evidence type="ECO:0000256" key="1">
    <source>
        <dbReference type="SAM" id="MobiDB-lite"/>
    </source>
</evidence>
<evidence type="ECO:0000313" key="4">
    <source>
        <dbReference type="Proteomes" id="UP000054266"/>
    </source>
</evidence>
<dbReference type="AlphaFoldDB" id="A0A0D2D1F8"/>
<proteinExistence type="predicted"/>
<sequence>MMLPLSALIILATVAVFATGTFIFAIYFTTKTRLEARRLRDAEAEQELRTPLRETAAEPGLDPRNATPLPPQPPTPEAESPPPLLDDPDDRTTGAGTAGSVRAGTLPPFLLPATTFHAKPPPPRSSPRPPTLEADSPPPLPQDFLARASSPLPPHSPLLPPPISLPAPIKGPPKVRSRSRGGNPGPRPPYPTDTDRPDSMHEIYDIYSKLPPTPKTMPKSAPSMVTTFAQAESKWSYFGQKRAESQGKGSEYDVSVTTC</sequence>
<evidence type="ECO:0000313" key="3">
    <source>
        <dbReference type="EMBL" id="KIW71316.1"/>
    </source>
</evidence>
<keyword evidence="2" id="KW-1133">Transmembrane helix</keyword>
<accession>A0A0D2D1F8</accession>
<feature type="transmembrane region" description="Helical" evidence="2">
    <location>
        <begin position="6"/>
        <end position="30"/>
    </location>
</feature>
<dbReference type="HOGENOM" id="CLU_112540_0_0_1"/>
<feature type="compositionally biased region" description="Pro residues" evidence="1">
    <location>
        <begin position="68"/>
        <end position="85"/>
    </location>
</feature>
<evidence type="ECO:0000256" key="2">
    <source>
        <dbReference type="SAM" id="Phobius"/>
    </source>
</evidence>
<name>A0A0D2D1F8_9EURO</name>
<dbReference type="Proteomes" id="UP000054266">
    <property type="component" value="Unassembled WGS sequence"/>
</dbReference>
<reference evidence="3 4" key="1">
    <citation type="submission" date="2015-01" db="EMBL/GenBank/DDBJ databases">
        <title>The Genome Sequence of Capronia semiimmersa CBS27337.</title>
        <authorList>
            <consortium name="The Broad Institute Genomics Platform"/>
            <person name="Cuomo C."/>
            <person name="de Hoog S."/>
            <person name="Gorbushina A."/>
            <person name="Stielow B."/>
            <person name="Teixiera M."/>
            <person name="Abouelleil A."/>
            <person name="Chapman S.B."/>
            <person name="Priest M."/>
            <person name="Young S.K."/>
            <person name="Wortman J."/>
            <person name="Nusbaum C."/>
            <person name="Birren B."/>
        </authorList>
    </citation>
    <scope>NUCLEOTIDE SEQUENCE [LARGE SCALE GENOMIC DNA]</scope>
    <source>
        <strain evidence="3 4">CBS 27337</strain>
    </source>
</reference>
<feature type="compositionally biased region" description="Basic and acidic residues" evidence="1">
    <location>
        <begin position="45"/>
        <end position="56"/>
    </location>
</feature>